<comment type="caution">
    <text evidence="1">The sequence shown here is derived from an EMBL/GenBank/DDBJ whole genome shotgun (WGS) entry which is preliminary data.</text>
</comment>
<proteinExistence type="predicted"/>
<name>A0A2H5SHQ2_RHIID</name>
<dbReference type="EMBL" id="AUPC02000317">
    <property type="protein sequence ID" value="POG62005.1"/>
    <property type="molecule type" value="Genomic_DNA"/>
</dbReference>
<gene>
    <name evidence="1" type="ORF">GLOIN_2v1485798</name>
</gene>
<evidence type="ECO:0000313" key="1">
    <source>
        <dbReference type="EMBL" id="POG62005.1"/>
    </source>
</evidence>
<evidence type="ECO:0000313" key="2">
    <source>
        <dbReference type="Proteomes" id="UP000018888"/>
    </source>
</evidence>
<reference evidence="1 2" key="1">
    <citation type="journal article" date="2013" name="Proc. Natl. Acad. Sci. U.S.A.">
        <title>Genome of an arbuscular mycorrhizal fungus provides insight into the oldest plant symbiosis.</title>
        <authorList>
            <person name="Tisserant E."/>
            <person name="Malbreil M."/>
            <person name="Kuo A."/>
            <person name="Kohler A."/>
            <person name="Symeonidi A."/>
            <person name="Balestrini R."/>
            <person name="Charron P."/>
            <person name="Duensing N."/>
            <person name="Frei Dit Frey N."/>
            <person name="Gianinazzi-Pearson V."/>
            <person name="Gilbert L.B."/>
            <person name="Handa Y."/>
            <person name="Herr J.R."/>
            <person name="Hijri M."/>
            <person name="Koul R."/>
            <person name="Kawaguchi M."/>
            <person name="Krajinski F."/>
            <person name="Lammers P.J."/>
            <person name="Masclaux F.G."/>
            <person name="Murat C."/>
            <person name="Morin E."/>
            <person name="Ndikumana S."/>
            <person name="Pagni M."/>
            <person name="Petitpierre D."/>
            <person name="Requena N."/>
            <person name="Rosikiewicz P."/>
            <person name="Riley R."/>
            <person name="Saito K."/>
            <person name="San Clemente H."/>
            <person name="Shapiro H."/>
            <person name="van Tuinen D."/>
            <person name="Becard G."/>
            <person name="Bonfante P."/>
            <person name="Paszkowski U."/>
            <person name="Shachar-Hill Y.Y."/>
            <person name="Tuskan G.A."/>
            <person name="Young P.W."/>
            <person name="Sanders I.R."/>
            <person name="Henrissat B."/>
            <person name="Rensing S.A."/>
            <person name="Grigoriev I.V."/>
            <person name="Corradi N."/>
            <person name="Roux C."/>
            <person name="Martin F."/>
        </authorList>
    </citation>
    <scope>NUCLEOTIDE SEQUENCE [LARGE SCALE GENOMIC DNA]</scope>
    <source>
        <strain evidence="1 2">DAOM 197198</strain>
    </source>
</reference>
<dbReference type="VEuPathDB" id="FungiDB:RhiirFUN_008973"/>
<reference evidence="1 2" key="2">
    <citation type="journal article" date="2018" name="New Phytol.">
        <title>High intraspecific genome diversity in the model arbuscular mycorrhizal symbiont Rhizophagus irregularis.</title>
        <authorList>
            <person name="Chen E.C.H."/>
            <person name="Morin E."/>
            <person name="Beaudet D."/>
            <person name="Noel J."/>
            <person name="Yildirir G."/>
            <person name="Ndikumana S."/>
            <person name="Charron P."/>
            <person name="St-Onge C."/>
            <person name="Giorgi J."/>
            <person name="Kruger M."/>
            <person name="Marton T."/>
            <person name="Ropars J."/>
            <person name="Grigoriev I.V."/>
            <person name="Hainaut M."/>
            <person name="Henrissat B."/>
            <person name="Roux C."/>
            <person name="Martin F."/>
            <person name="Corradi N."/>
        </authorList>
    </citation>
    <scope>NUCLEOTIDE SEQUENCE [LARGE SCALE GENOMIC DNA]</scope>
    <source>
        <strain evidence="1 2">DAOM 197198</strain>
    </source>
</reference>
<accession>A0A2H5SHQ2</accession>
<dbReference type="Proteomes" id="UP000018888">
    <property type="component" value="Unassembled WGS sequence"/>
</dbReference>
<protein>
    <submittedName>
        <fullName evidence="1">Uncharacterized protein</fullName>
    </submittedName>
</protein>
<dbReference type="AlphaFoldDB" id="A0A2H5SHQ2"/>
<sequence>MNRKFVTIIAIITVSVLFLILLISSGGDAGRIHIPQDNGTHTGLPVWHPPMEGYDYQKVQATVIFSAIMMTIGAHLSFKWTSKVSKEFITYFVDGEANRTPTIEFDRLLGWYSAITSITGIVNFMVDVGKLWVTVGVLHNAVEVTILYTLHQGGKIKSTTIPAWILSYIMLAASLSFFLDWPFDALWFKMQGLVIDYILFIQFTRMYFDTHKGFGDETQRLVDVESTSRDHSSVESDINDKPVGYFRPRYILLLVFASFFHIFGNVYVTILLYSSHAYLLFVFSYCITFPLYTYFVYLDTHTVSISPAQKHIVLPDSSKLSVIFVILLALFLSALTGKISVIYQGFH</sequence>
<organism evidence="1 2">
    <name type="scientific">Rhizophagus irregularis (strain DAOM 181602 / DAOM 197198 / MUCL 43194)</name>
    <name type="common">Arbuscular mycorrhizal fungus</name>
    <name type="synonym">Glomus intraradices</name>
    <dbReference type="NCBI Taxonomy" id="747089"/>
    <lineage>
        <taxon>Eukaryota</taxon>
        <taxon>Fungi</taxon>
        <taxon>Fungi incertae sedis</taxon>
        <taxon>Mucoromycota</taxon>
        <taxon>Glomeromycotina</taxon>
        <taxon>Glomeromycetes</taxon>
        <taxon>Glomerales</taxon>
        <taxon>Glomeraceae</taxon>
        <taxon>Rhizophagus</taxon>
    </lineage>
</organism>
<keyword evidence="2" id="KW-1185">Reference proteome</keyword>